<name>A0A1M6UES0_9FIRM</name>
<dbReference type="GO" id="GO:0005886">
    <property type="term" value="C:plasma membrane"/>
    <property type="evidence" value="ECO:0007669"/>
    <property type="project" value="UniProtKB-SubCell"/>
</dbReference>
<proteinExistence type="inferred from homology"/>
<evidence type="ECO:0000256" key="3">
    <source>
        <dbReference type="ARBA" id="ARBA00022475"/>
    </source>
</evidence>
<evidence type="ECO:0000259" key="8">
    <source>
        <dbReference type="Pfam" id="PF02308"/>
    </source>
</evidence>
<evidence type="ECO:0000256" key="2">
    <source>
        <dbReference type="ARBA" id="ARBA00009298"/>
    </source>
</evidence>
<keyword evidence="4 7" id="KW-0812">Transmembrane</keyword>
<feature type="transmembrane region" description="Helical" evidence="7">
    <location>
        <begin position="90"/>
        <end position="110"/>
    </location>
</feature>
<keyword evidence="11" id="KW-1185">Reference proteome</keyword>
<reference evidence="10 11" key="1">
    <citation type="submission" date="2016-11" db="EMBL/GenBank/DDBJ databases">
        <authorList>
            <person name="Jaros S."/>
            <person name="Januszkiewicz K."/>
            <person name="Wedrychowicz H."/>
        </authorList>
    </citation>
    <scope>NUCLEOTIDE SEQUENCE [LARGE SCALE GENOMIC DNA]</scope>
    <source>
        <strain evidence="10 11">DSM 15480</strain>
    </source>
</reference>
<evidence type="ECO:0000256" key="6">
    <source>
        <dbReference type="ARBA" id="ARBA00023136"/>
    </source>
</evidence>
<dbReference type="PANTHER" id="PTHR33778">
    <property type="entry name" value="PROTEIN MGTC"/>
    <property type="match status" value="1"/>
</dbReference>
<dbReference type="Pfam" id="PF02308">
    <property type="entry name" value="MgtC"/>
    <property type="match status" value="1"/>
</dbReference>
<dbReference type="AlphaFoldDB" id="A0A1M6UES0"/>
<feature type="transmembrane region" description="Helical" evidence="7">
    <location>
        <begin position="6"/>
        <end position="23"/>
    </location>
</feature>
<gene>
    <name evidence="10" type="ORF">SAMN02745243_03487</name>
</gene>
<keyword evidence="6 7" id="KW-0472">Membrane</keyword>
<dbReference type="OrthoDB" id="9811198at2"/>
<dbReference type="RefSeq" id="WP_073112808.1">
    <property type="nucleotide sequence ID" value="NZ_FQZY01000071.1"/>
</dbReference>
<comment type="similarity">
    <text evidence="2">Belongs to the MgtC/SapB family.</text>
</comment>
<dbReference type="EMBL" id="FQZY01000071">
    <property type="protein sequence ID" value="SHK67696.1"/>
    <property type="molecule type" value="Genomic_DNA"/>
</dbReference>
<feature type="domain" description="MgtC-like C-terminal" evidence="9">
    <location>
        <begin position="145"/>
        <end position="222"/>
    </location>
</feature>
<dbReference type="InterPro" id="IPR048640">
    <property type="entry name" value="MgtC-like_C"/>
</dbReference>
<evidence type="ECO:0000256" key="4">
    <source>
        <dbReference type="ARBA" id="ARBA00022692"/>
    </source>
</evidence>
<dbReference type="Pfam" id="PF21770">
    <property type="entry name" value="MgtC_SapB_C"/>
    <property type="match status" value="1"/>
</dbReference>
<sequence>MGYNEYICRILMSLLLGFFIGLERQLTGHQAGIRINVLICLGTSFFTLFPMLYGSTEIFRMASSIITGVGFLCSGVIFKDGPTVRGINTAATLWCTAAIGVLASTGKYAFSASATAVLILSNLLLRPLAVHIHPVFEREEEEKRYRISITCMETAEMEVRTTLINGSTCKTMCLQNLESGDIVGEKVEIFADYVFYGKVKNAALESIVRKISENTAVVGAGWEVL</sequence>
<feature type="transmembrane region" description="Helical" evidence="7">
    <location>
        <begin position="58"/>
        <end position="78"/>
    </location>
</feature>
<evidence type="ECO:0000256" key="5">
    <source>
        <dbReference type="ARBA" id="ARBA00022989"/>
    </source>
</evidence>
<dbReference type="InterPro" id="IPR003416">
    <property type="entry name" value="MgtC/SapB/SrpB/YhiD_fam"/>
</dbReference>
<evidence type="ECO:0000313" key="11">
    <source>
        <dbReference type="Proteomes" id="UP000184301"/>
    </source>
</evidence>
<evidence type="ECO:0000259" key="9">
    <source>
        <dbReference type="Pfam" id="PF21770"/>
    </source>
</evidence>
<dbReference type="PRINTS" id="PR01837">
    <property type="entry name" value="MGTCSAPBPROT"/>
</dbReference>
<dbReference type="Gene3D" id="3.30.70.260">
    <property type="match status" value="1"/>
</dbReference>
<protein>
    <submittedName>
        <fullName evidence="10">Putative Mg2+ transporter-C (MgtC) family protein</fullName>
    </submittedName>
</protein>
<dbReference type="Proteomes" id="UP000184301">
    <property type="component" value="Unassembled WGS sequence"/>
</dbReference>
<organism evidence="10 11">
    <name type="scientific">Hespellia stercorisuis DSM 15480</name>
    <dbReference type="NCBI Taxonomy" id="1121950"/>
    <lineage>
        <taxon>Bacteria</taxon>
        <taxon>Bacillati</taxon>
        <taxon>Bacillota</taxon>
        <taxon>Clostridia</taxon>
        <taxon>Lachnospirales</taxon>
        <taxon>Lachnospiraceae</taxon>
        <taxon>Hespellia</taxon>
    </lineage>
</organism>
<feature type="transmembrane region" description="Helical" evidence="7">
    <location>
        <begin position="35"/>
        <end position="52"/>
    </location>
</feature>
<evidence type="ECO:0000256" key="7">
    <source>
        <dbReference type="SAM" id="Phobius"/>
    </source>
</evidence>
<dbReference type="STRING" id="1121950.SAMN02745243_03487"/>
<dbReference type="PANTHER" id="PTHR33778:SF3">
    <property type="entry name" value="PROTEIN MGTC"/>
    <property type="match status" value="1"/>
</dbReference>
<evidence type="ECO:0000313" key="10">
    <source>
        <dbReference type="EMBL" id="SHK67696.1"/>
    </source>
</evidence>
<accession>A0A1M6UES0</accession>
<keyword evidence="3" id="KW-1003">Cell membrane</keyword>
<evidence type="ECO:0000256" key="1">
    <source>
        <dbReference type="ARBA" id="ARBA00004651"/>
    </source>
</evidence>
<keyword evidence="5 7" id="KW-1133">Transmembrane helix</keyword>
<feature type="domain" description="MgtC/SapB/SrpB/YhiD N-terminal" evidence="8">
    <location>
        <begin position="10"/>
        <end position="128"/>
    </location>
</feature>
<comment type="subcellular location">
    <subcellularLocation>
        <location evidence="1">Cell membrane</location>
        <topology evidence="1">Multi-pass membrane protein</topology>
    </subcellularLocation>
</comment>
<dbReference type="InterPro" id="IPR049177">
    <property type="entry name" value="MgtC_SapB_SrpB_YhiD_N"/>
</dbReference>